<accession>A0AAE0GQH6</accession>
<gene>
    <name evidence="2" type="ORF">CYMTET_9787</name>
</gene>
<comment type="caution">
    <text evidence="2">The sequence shown here is derived from an EMBL/GenBank/DDBJ whole genome shotgun (WGS) entry which is preliminary data.</text>
</comment>
<proteinExistence type="predicted"/>
<keyword evidence="3" id="KW-1185">Reference proteome</keyword>
<evidence type="ECO:0000256" key="1">
    <source>
        <dbReference type="SAM" id="MobiDB-lite"/>
    </source>
</evidence>
<evidence type="ECO:0000313" key="3">
    <source>
        <dbReference type="Proteomes" id="UP001190700"/>
    </source>
</evidence>
<protein>
    <submittedName>
        <fullName evidence="2">Uncharacterized protein</fullName>
    </submittedName>
</protein>
<reference evidence="2 3" key="1">
    <citation type="journal article" date="2015" name="Genome Biol. Evol.">
        <title>Comparative Genomics of a Bacterivorous Green Alga Reveals Evolutionary Causalities and Consequences of Phago-Mixotrophic Mode of Nutrition.</title>
        <authorList>
            <person name="Burns J.A."/>
            <person name="Paasch A."/>
            <person name="Narechania A."/>
            <person name="Kim E."/>
        </authorList>
    </citation>
    <scope>NUCLEOTIDE SEQUENCE [LARGE SCALE GENOMIC DNA]</scope>
    <source>
        <strain evidence="2 3">PLY_AMNH</strain>
    </source>
</reference>
<dbReference type="Proteomes" id="UP001190700">
    <property type="component" value="Unassembled WGS sequence"/>
</dbReference>
<evidence type="ECO:0000313" key="2">
    <source>
        <dbReference type="EMBL" id="KAK3282479.1"/>
    </source>
</evidence>
<organism evidence="2 3">
    <name type="scientific">Cymbomonas tetramitiformis</name>
    <dbReference type="NCBI Taxonomy" id="36881"/>
    <lineage>
        <taxon>Eukaryota</taxon>
        <taxon>Viridiplantae</taxon>
        <taxon>Chlorophyta</taxon>
        <taxon>Pyramimonadophyceae</taxon>
        <taxon>Pyramimonadales</taxon>
        <taxon>Pyramimonadaceae</taxon>
        <taxon>Cymbomonas</taxon>
    </lineage>
</organism>
<dbReference type="EMBL" id="LGRX02003287">
    <property type="protein sequence ID" value="KAK3282479.1"/>
    <property type="molecule type" value="Genomic_DNA"/>
</dbReference>
<dbReference type="AlphaFoldDB" id="A0AAE0GQH6"/>
<feature type="region of interest" description="Disordered" evidence="1">
    <location>
        <begin position="1"/>
        <end position="26"/>
    </location>
</feature>
<sequence>MKQSQTEVKEKWMHVSSSVDVSSDDDARSLSAQALVRVDGDEQISMSTTAGYDDGGAHVDMTVNLDQEQYLHTAAHIGSTDAGDGATEVDMAALLRVDNEQVFDMEVNGAWREDSGATVTVTVEDADEDQEWMYVSSSVDVSSDDDAHSLSAQALVRVDGDEQISMSTTAGYDDGGAHVDMTVNLDQEQYLHTEAHIGSTDASDGATQVDMAALLRVDNEQVFDMEVNGAWQEDSGATVTVTVEDADEDQEWMYVSSSVDVSSDDDARSLSAQALVRVDGDEQMSMSTTAGYDDGGAHVDMTVNLDQEQYLHTEAHIGSTDAGDGATEVDMAALLRVDNEQVFGMEVNGAWREDSGATVTVTVEDADEDQEWMYVSSSVDVSSDDDARSLSAQALVRVDGDEQISMSTTAGHDDGGAHVDMTVNLDQEQYLHTEAHIGSTDAGDGVTEVDMAALLRVDNEQVFDMEVNGAWQEDSGATVTVTVEDADEDQEWMYVSSSVDVSSDDDARSLSAQALVRVDGDEQMSMSTTAGYDDGGAHVDMTVNLDQEQYLHTEAHIGSTDAGDGATEVDMAALLRVDNEQVFDMEVNGAWQEDSGATVTVTVEDADEDQEWMYVSSSVDVGSDDDARSLSAQALVRVDGDEQISMSTTAGYDDGGAHVDMTANLDQEQYLHTAAHIGSTDAGNGATEVDMAALLRVDNEQVFDMEVNGAWQEDSGATVTVTVEDADEDQEWMYVSSSVDVTVDDDARSLSAQALVRVDGDEQISMSTTAGYDDGGAHVDMTVNLDQEQYLHTAAHIGSTDAGDGATEVDMAALLRVDNEQVFDMEVNGAWREDSGATVTVTVEDADEDQEWMYVSSSVDVSSDDDARSLSAQALVRVDGDEQISMSTTAGYDDGGAHVDMTVNLDQEQYLHTVAHIGSTDAGDGATEVDMAALLRVDNEQVFDMEVNGAWREDSGATVTVTVEDADEDQEWMHVSSSVDVSSDDDAHSLSAQALVRVDGDEQISMSTTAGYDDGGAHVDMTVNLDQEQYLHTEAHIGSTDASDGATQVDMAALLRVDNEQVFDMEVNGAWQEDSGATVTVTVEDADEDQEWMRTGDSEATLTTPHGSPGQPYVPATVLVPASTSASAPCLMCSQVL</sequence>
<name>A0AAE0GQH6_9CHLO</name>